<organism evidence="2 3">
    <name type="scientific">Aspergillus pseudoustus</name>
    <dbReference type="NCBI Taxonomy" id="1810923"/>
    <lineage>
        <taxon>Eukaryota</taxon>
        <taxon>Fungi</taxon>
        <taxon>Dikarya</taxon>
        <taxon>Ascomycota</taxon>
        <taxon>Pezizomycotina</taxon>
        <taxon>Eurotiomycetes</taxon>
        <taxon>Eurotiomycetidae</taxon>
        <taxon>Eurotiales</taxon>
        <taxon>Aspergillaceae</taxon>
        <taxon>Aspergillus</taxon>
        <taxon>Aspergillus subgen. Nidulantes</taxon>
    </lineage>
</organism>
<dbReference type="Proteomes" id="UP001610446">
    <property type="component" value="Unassembled WGS sequence"/>
</dbReference>
<evidence type="ECO:0000313" key="2">
    <source>
        <dbReference type="EMBL" id="KAL2836948.1"/>
    </source>
</evidence>
<comment type="caution">
    <text evidence="2">The sequence shown here is derived from an EMBL/GenBank/DDBJ whole genome shotgun (WGS) entry which is preliminary data.</text>
</comment>
<proteinExistence type="predicted"/>
<feature type="compositionally biased region" description="Low complexity" evidence="1">
    <location>
        <begin position="73"/>
        <end position="86"/>
    </location>
</feature>
<protein>
    <submittedName>
        <fullName evidence="2">Uncharacterized protein</fullName>
    </submittedName>
</protein>
<feature type="region of interest" description="Disordered" evidence="1">
    <location>
        <begin position="139"/>
        <end position="180"/>
    </location>
</feature>
<evidence type="ECO:0000256" key="1">
    <source>
        <dbReference type="SAM" id="MobiDB-lite"/>
    </source>
</evidence>
<feature type="region of interest" description="Disordered" evidence="1">
    <location>
        <begin position="68"/>
        <end position="91"/>
    </location>
</feature>
<reference evidence="2 3" key="1">
    <citation type="submission" date="2024-07" db="EMBL/GenBank/DDBJ databases">
        <title>Section-level genome sequencing and comparative genomics of Aspergillus sections Usti and Cavernicolus.</title>
        <authorList>
            <consortium name="Lawrence Berkeley National Laboratory"/>
            <person name="Nybo J.L."/>
            <person name="Vesth T.C."/>
            <person name="Theobald S."/>
            <person name="Frisvad J.C."/>
            <person name="Larsen T.O."/>
            <person name="Kjaerboelling I."/>
            <person name="Rothschild-Mancinelli K."/>
            <person name="Lyhne E.K."/>
            <person name="Kogle M.E."/>
            <person name="Barry K."/>
            <person name="Clum A."/>
            <person name="Na H."/>
            <person name="Ledsgaard L."/>
            <person name="Lin J."/>
            <person name="Lipzen A."/>
            <person name="Kuo A."/>
            <person name="Riley R."/>
            <person name="Mondo S."/>
            <person name="Labutti K."/>
            <person name="Haridas S."/>
            <person name="Pangalinan J."/>
            <person name="Salamov A.A."/>
            <person name="Simmons B.A."/>
            <person name="Magnuson J.K."/>
            <person name="Chen J."/>
            <person name="Drula E."/>
            <person name="Henrissat B."/>
            <person name="Wiebenga A."/>
            <person name="Lubbers R.J."/>
            <person name="Gomes A.C."/>
            <person name="Makela M.R."/>
            <person name="Stajich J."/>
            <person name="Grigoriev I.V."/>
            <person name="Mortensen U.H."/>
            <person name="De Vries R.P."/>
            <person name="Baker S.E."/>
            <person name="Andersen M.R."/>
        </authorList>
    </citation>
    <scope>NUCLEOTIDE SEQUENCE [LARGE SCALE GENOMIC DNA]</scope>
    <source>
        <strain evidence="2 3">CBS 123904</strain>
    </source>
</reference>
<dbReference type="EMBL" id="JBFXLU010000169">
    <property type="protein sequence ID" value="KAL2836948.1"/>
    <property type="molecule type" value="Genomic_DNA"/>
</dbReference>
<gene>
    <name evidence="2" type="ORF">BJY01DRAFT_251742</name>
</gene>
<evidence type="ECO:0000313" key="3">
    <source>
        <dbReference type="Proteomes" id="UP001610446"/>
    </source>
</evidence>
<accession>A0ABR4JA65</accession>
<name>A0ABR4JA65_9EURO</name>
<keyword evidence="3" id="KW-1185">Reference proteome</keyword>
<feature type="compositionally biased region" description="Basic and acidic residues" evidence="1">
    <location>
        <begin position="157"/>
        <end position="174"/>
    </location>
</feature>
<sequence length="180" mass="20121">MVVTTPNNYYHNPAQGNFYNNQAIQDPYYYGSNNQASQQGGWVHNTHPSYHGVYTSCGINPSYNHPPYDNTQYHYSSSNPNHPSSYDNQFQSWNQQPLSYNQDTYHYGSSSGGGSGMTGGPYYAAPPQSNTGWMCPQIMARKRNAENEGDAGVDPYEGEKRGSKTEDEVEKELLHTASPE</sequence>